<sequence length="212" mass="24541">MADNGIPANISKGPGHVAIDAELNYQEDGKYVRRPAIRAALENSGNSYIDLLRSVFKVPERIIEYVETHWYPEDITAPPVWWKDKQPIEPLFRQSLIEAIDLAGDLPIDSYWMPIGSRNVDWRNVPLGIYRPDEYPFEIIMAKSEKQLTRLIVTPPTPRPQNVEARYTEPADIWVVKSKREVQPFGETRFEPHDVAVTQLKEIPYRRGYRGR</sequence>
<name>W4LDR5_9BACT</name>
<dbReference type="EMBL" id="AZHX01002232">
    <property type="protein sequence ID" value="ETW96084.1"/>
    <property type="molecule type" value="Genomic_DNA"/>
</dbReference>
<proteinExistence type="predicted"/>
<keyword evidence="2" id="KW-1185">Reference proteome</keyword>
<dbReference type="AlphaFoldDB" id="W4LDR5"/>
<evidence type="ECO:0000313" key="2">
    <source>
        <dbReference type="Proteomes" id="UP000019140"/>
    </source>
</evidence>
<dbReference type="Proteomes" id="UP000019140">
    <property type="component" value="Unassembled WGS sequence"/>
</dbReference>
<protein>
    <submittedName>
        <fullName evidence="1">Uncharacterized protein</fullName>
    </submittedName>
</protein>
<reference evidence="1 2" key="1">
    <citation type="journal article" date="2014" name="Nature">
        <title>An environmental bacterial taxon with a large and distinct metabolic repertoire.</title>
        <authorList>
            <person name="Wilson M.C."/>
            <person name="Mori T."/>
            <person name="Ruckert C."/>
            <person name="Uria A.R."/>
            <person name="Helf M.J."/>
            <person name="Takada K."/>
            <person name="Gernert C."/>
            <person name="Steffens U.A."/>
            <person name="Heycke N."/>
            <person name="Schmitt S."/>
            <person name="Rinke C."/>
            <person name="Helfrich E.J."/>
            <person name="Brachmann A.O."/>
            <person name="Gurgui C."/>
            <person name="Wakimoto T."/>
            <person name="Kracht M."/>
            <person name="Crusemann M."/>
            <person name="Hentschel U."/>
            <person name="Abe I."/>
            <person name="Matsunaga S."/>
            <person name="Kalinowski J."/>
            <person name="Takeyama H."/>
            <person name="Piel J."/>
        </authorList>
    </citation>
    <scope>NUCLEOTIDE SEQUENCE [LARGE SCALE GENOMIC DNA]</scope>
    <source>
        <strain evidence="2">TSY2</strain>
    </source>
</reference>
<evidence type="ECO:0000313" key="1">
    <source>
        <dbReference type="EMBL" id="ETW96084.1"/>
    </source>
</evidence>
<comment type="caution">
    <text evidence="1">The sequence shown here is derived from an EMBL/GenBank/DDBJ whole genome shotgun (WGS) entry which is preliminary data.</text>
</comment>
<dbReference type="HOGENOM" id="CLU_1292473_0_0_7"/>
<organism evidence="1 2">
    <name type="scientific">Candidatus Entotheonella gemina</name>
    <dbReference type="NCBI Taxonomy" id="1429439"/>
    <lineage>
        <taxon>Bacteria</taxon>
        <taxon>Pseudomonadati</taxon>
        <taxon>Nitrospinota/Tectimicrobiota group</taxon>
        <taxon>Candidatus Tectimicrobiota</taxon>
        <taxon>Candidatus Entotheonellia</taxon>
        <taxon>Candidatus Entotheonellales</taxon>
        <taxon>Candidatus Entotheonellaceae</taxon>
        <taxon>Candidatus Entotheonella</taxon>
    </lineage>
</organism>
<gene>
    <name evidence="1" type="ORF">ETSY2_47055</name>
</gene>
<accession>W4LDR5</accession>